<dbReference type="EMBL" id="PGCJ01001583">
    <property type="protein sequence ID" value="PLW04696.1"/>
    <property type="molecule type" value="Genomic_DNA"/>
</dbReference>
<proteinExistence type="predicted"/>
<comment type="caution">
    <text evidence="1">The sequence shown here is derived from an EMBL/GenBank/DDBJ whole genome shotgun (WGS) entry which is preliminary data.</text>
</comment>
<dbReference type="AlphaFoldDB" id="A0A2N5RUN4"/>
<gene>
    <name evidence="1" type="ORF">PCANC_28561</name>
</gene>
<reference evidence="1 2" key="1">
    <citation type="submission" date="2017-11" db="EMBL/GenBank/DDBJ databases">
        <title>De novo assembly and phasing of dikaryotic genomes from two isolates of Puccinia coronata f. sp. avenae, the causal agent of oat crown rust.</title>
        <authorList>
            <person name="Miller M.E."/>
            <person name="Zhang Y."/>
            <person name="Omidvar V."/>
            <person name="Sperschneider J."/>
            <person name="Schwessinger B."/>
            <person name="Raley C."/>
            <person name="Palmer J.M."/>
            <person name="Garnica D."/>
            <person name="Upadhyaya N."/>
            <person name="Rathjen J."/>
            <person name="Taylor J.M."/>
            <person name="Park R.F."/>
            <person name="Dodds P.N."/>
            <person name="Hirsch C.D."/>
            <person name="Kianian S.F."/>
            <person name="Figueroa M."/>
        </authorList>
    </citation>
    <scope>NUCLEOTIDE SEQUENCE [LARGE SCALE GENOMIC DNA]</scope>
    <source>
        <strain evidence="1">12NC29</strain>
    </source>
</reference>
<dbReference type="Proteomes" id="UP000235388">
    <property type="component" value="Unassembled WGS sequence"/>
</dbReference>
<evidence type="ECO:0000313" key="2">
    <source>
        <dbReference type="Proteomes" id="UP000235388"/>
    </source>
</evidence>
<keyword evidence="2" id="KW-1185">Reference proteome</keyword>
<organism evidence="1 2">
    <name type="scientific">Puccinia coronata f. sp. avenae</name>
    <dbReference type="NCBI Taxonomy" id="200324"/>
    <lineage>
        <taxon>Eukaryota</taxon>
        <taxon>Fungi</taxon>
        <taxon>Dikarya</taxon>
        <taxon>Basidiomycota</taxon>
        <taxon>Pucciniomycotina</taxon>
        <taxon>Pucciniomycetes</taxon>
        <taxon>Pucciniales</taxon>
        <taxon>Pucciniaceae</taxon>
        <taxon>Puccinia</taxon>
    </lineage>
</organism>
<protein>
    <submittedName>
        <fullName evidence="1">Uncharacterized protein</fullName>
    </submittedName>
</protein>
<accession>A0A2N5RUN4</accession>
<name>A0A2N5RUN4_9BASI</name>
<sequence length="133" mass="15195">MVVVDFVRKKFSQVLKDLPQFKVIQDQSKFYCFRPLFSFQAASPAFVPLFSFECCFVPRMDRTGFLSAYRQPLTYIICIYAPGSVRRLSPSHQISQPQDSQAGFLEPLSVCLNLHHQLIPFVQAAFKILIVAS</sequence>
<evidence type="ECO:0000313" key="1">
    <source>
        <dbReference type="EMBL" id="PLW04696.1"/>
    </source>
</evidence>